<dbReference type="PANTHER" id="PTHR47786">
    <property type="entry name" value="ALPHA-1,4-GLUCAN:MALTOSE-1-PHOSPHATE MALTOSYLTRANSFERASE"/>
    <property type="match status" value="1"/>
</dbReference>
<keyword evidence="2" id="KW-0808">Transferase</keyword>
<protein>
    <submittedName>
        <fullName evidence="2">Starch synthase (Maltosyl-transferring)</fullName>
        <ecNumber evidence="2">2.4.99.16</ecNumber>
    </submittedName>
</protein>
<evidence type="ECO:0000259" key="1">
    <source>
        <dbReference type="SMART" id="SM00642"/>
    </source>
</evidence>
<keyword evidence="3" id="KW-1185">Reference proteome</keyword>
<comment type="caution">
    <text evidence="2">The sequence shown here is derived from an EMBL/GenBank/DDBJ whole genome shotgun (WGS) entry which is preliminary data.</text>
</comment>
<evidence type="ECO:0000313" key="3">
    <source>
        <dbReference type="Proteomes" id="UP000582837"/>
    </source>
</evidence>
<dbReference type="RefSeq" id="WP_170031223.1">
    <property type="nucleotide sequence ID" value="NZ_JABDTL010000001.1"/>
</dbReference>
<proteinExistence type="predicted"/>
<accession>A0A841GJR8</accession>
<dbReference type="InterPro" id="IPR032792">
    <property type="entry name" value="AGL_glucanoTrfase"/>
</dbReference>
<evidence type="ECO:0000313" key="2">
    <source>
        <dbReference type="EMBL" id="MBB6068817.1"/>
    </source>
</evidence>
<dbReference type="GO" id="GO:0016757">
    <property type="term" value="F:glycosyltransferase activity"/>
    <property type="evidence" value="ECO:0007669"/>
    <property type="project" value="UniProtKB-KW"/>
</dbReference>
<dbReference type="Gene3D" id="3.20.20.80">
    <property type="entry name" value="Glycosidases"/>
    <property type="match status" value="1"/>
</dbReference>
<dbReference type="InterPro" id="IPR017853">
    <property type="entry name" value="GH"/>
</dbReference>
<keyword evidence="2" id="KW-0328">Glycosyltransferase</keyword>
<dbReference type="PANTHER" id="PTHR47786:SF2">
    <property type="entry name" value="GLYCOSYL HYDROLASE FAMILY 13 CATALYTIC DOMAIN-CONTAINING PROTEIN"/>
    <property type="match status" value="1"/>
</dbReference>
<feature type="domain" description="Glycosyl hydrolase family 13 catalytic" evidence="1">
    <location>
        <begin position="8"/>
        <end position="331"/>
    </location>
</feature>
<dbReference type="InterPro" id="IPR006047">
    <property type="entry name" value="GH13_cat_dom"/>
</dbReference>
<gene>
    <name evidence="2" type="ORF">HNQ61_000428</name>
</gene>
<sequence>MNPPLIYNLFPRLVGPTTRWAEHARRAREMEFDWLYLNPWHYPGFSGSLYAVKDFRRLNPAFLPAGADSLSLEPLRAALAQMNEMRIRPVMDLVVNHTSKDSPLIDQHPGWYARDEHGQVRSPFVVDPDDPSKVTTWGDLAEIENLTHHDREGLWRYWAQLVREAVELGFRGFRCDAAYKVPAGLWRYLIGEAKKVDEDVVFFAETLGAPVEDVVALKSAGFDFFFNSSKWWNFSEPWALAQHEAFGAIAPSIAFPESHDTPRLAAETDGDVAVQKQRYAFAAAYSAGVMMPVGYEFGFRKQVDVVRTVPTDWERRHVDLRPFITRVNRLKRTHPLLNGEGHLRPLGGMDGDTLILRRSDDANESAGVILVNKVWKETREVPLGEIVRAPHNYRLHRVCRDGYQEGGEPVPATLTLERAEVAYVLPLLPEAV</sequence>
<dbReference type="GO" id="GO:0005975">
    <property type="term" value="P:carbohydrate metabolic process"/>
    <property type="evidence" value="ECO:0007669"/>
    <property type="project" value="InterPro"/>
</dbReference>
<organism evidence="2 3">
    <name type="scientific">Longimicrobium terrae</name>
    <dbReference type="NCBI Taxonomy" id="1639882"/>
    <lineage>
        <taxon>Bacteria</taxon>
        <taxon>Pseudomonadati</taxon>
        <taxon>Gemmatimonadota</taxon>
        <taxon>Longimicrobiia</taxon>
        <taxon>Longimicrobiales</taxon>
        <taxon>Longimicrobiaceae</taxon>
        <taxon>Longimicrobium</taxon>
    </lineage>
</organism>
<name>A0A841GJR8_9BACT</name>
<reference evidence="2 3" key="1">
    <citation type="submission" date="2020-08" db="EMBL/GenBank/DDBJ databases">
        <title>Genomic Encyclopedia of Type Strains, Phase IV (KMG-IV): sequencing the most valuable type-strain genomes for metagenomic binning, comparative biology and taxonomic classification.</title>
        <authorList>
            <person name="Goeker M."/>
        </authorList>
    </citation>
    <scope>NUCLEOTIDE SEQUENCE [LARGE SCALE GENOMIC DNA]</scope>
    <source>
        <strain evidence="2 3">DSM 29007</strain>
    </source>
</reference>
<dbReference type="EMBL" id="JACHIA010000001">
    <property type="protein sequence ID" value="MBB6068817.1"/>
    <property type="molecule type" value="Genomic_DNA"/>
</dbReference>
<dbReference type="Pfam" id="PF14701">
    <property type="entry name" value="hDGE_amylase"/>
    <property type="match status" value="1"/>
</dbReference>
<dbReference type="AlphaFoldDB" id="A0A841GJR8"/>
<dbReference type="EC" id="2.4.99.16" evidence="2"/>
<dbReference type="SUPFAM" id="SSF51445">
    <property type="entry name" value="(Trans)glycosidases"/>
    <property type="match status" value="1"/>
</dbReference>
<dbReference type="SMART" id="SM00642">
    <property type="entry name" value="Aamy"/>
    <property type="match status" value="1"/>
</dbReference>
<dbReference type="Proteomes" id="UP000582837">
    <property type="component" value="Unassembled WGS sequence"/>
</dbReference>